<proteinExistence type="inferred from homology"/>
<evidence type="ECO:0000256" key="2">
    <source>
        <dbReference type="ARBA" id="ARBA00006275"/>
    </source>
</evidence>
<dbReference type="PROSITE" id="PS51257">
    <property type="entry name" value="PROKAR_LIPOPROTEIN"/>
    <property type="match status" value="1"/>
</dbReference>
<dbReference type="Pfam" id="PF14322">
    <property type="entry name" value="SusD-like_3"/>
    <property type="match status" value="1"/>
</dbReference>
<dbReference type="EMBL" id="FNUV01000007">
    <property type="protein sequence ID" value="SEG02683.1"/>
    <property type="molecule type" value="Genomic_DNA"/>
</dbReference>
<feature type="chain" id="PRO_5009288707" evidence="6">
    <location>
        <begin position="24"/>
        <end position="619"/>
    </location>
</feature>
<dbReference type="RefSeq" id="WP_103916115.1">
    <property type="nucleotide sequence ID" value="NZ_FNUV01000007.1"/>
</dbReference>
<protein>
    <submittedName>
        <fullName evidence="9">Starch-binding associating with outer membrane</fullName>
    </submittedName>
</protein>
<organism evidence="9 10">
    <name type="scientific">Xylanibacter ruminicola</name>
    <name type="common">Prevotella ruminicola</name>
    <dbReference type="NCBI Taxonomy" id="839"/>
    <lineage>
        <taxon>Bacteria</taxon>
        <taxon>Pseudomonadati</taxon>
        <taxon>Bacteroidota</taxon>
        <taxon>Bacteroidia</taxon>
        <taxon>Bacteroidales</taxon>
        <taxon>Prevotellaceae</taxon>
        <taxon>Xylanibacter</taxon>
    </lineage>
</organism>
<feature type="domain" description="RagB/SusD" evidence="7">
    <location>
        <begin position="377"/>
        <end position="603"/>
    </location>
</feature>
<evidence type="ECO:0000256" key="1">
    <source>
        <dbReference type="ARBA" id="ARBA00004442"/>
    </source>
</evidence>
<evidence type="ECO:0000256" key="5">
    <source>
        <dbReference type="ARBA" id="ARBA00023237"/>
    </source>
</evidence>
<comment type="similarity">
    <text evidence="2">Belongs to the SusD family.</text>
</comment>
<evidence type="ECO:0000256" key="3">
    <source>
        <dbReference type="ARBA" id="ARBA00022729"/>
    </source>
</evidence>
<dbReference type="AlphaFoldDB" id="A0A1H5WTN2"/>
<dbReference type="InterPro" id="IPR033985">
    <property type="entry name" value="SusD-like_N"/>
</dbReference>
<reference evidence="9 10" key="1">
    <citation type="submission" date="2016-10" db="EMBL/GenBank/DDBJ databases">
        <authorList>
            <person name="de Groot N.N."/>
        </authorList>
    </citation>
    <scope>NUCLEOTIDE SEQUENCE [LARGE SCALE GENOMIC DNA]</scope>
    <source>
        <strain evidence="9 10">AR32</strain>
    </source>
</reference>
<evidence type="ECO:0000259" key="7">
    <source>
        <dbReference type="Pfam" id="PF07980"/>
    </source>
</evidence>
<accession>A0A1H5WTN2</accession>
<dbReference type="Gene3D" id="1.25.40.390">
    <property type="match status" value="1"/>
</dbReference>
<dbReference type="InterPro" id="IPR011990">
    <property type="entry name" value="TPR-like_helical_dom_sf"/>
</dbReference>
<dbReference type="SUPFAM" id="SSF48452">
    <property type="entry name" value="TPR-like"/>
    <property type="match status" value="1"/>
</dbReference>
<evidence type="ECO:0000256" key="4">
    <source>
        <dbReference type="ARBA" id="ARBA00023136"/>
    </source>
</evidence>
<evidence type="ECO:0000256" key="6">
    <source>
        <dbReference type="SAM" id="SignalP"/>
    </source>
</evidence>
<dbReference type="Pfam" id="PF07980">
    <property type="entry name" value="SusD_RagB"/>
    <property type="match status" value="1"/>
</dbReference>
<feature type="signal peptide" evidence="6">
    <location>
        <begin position="1"/>
        <end position="23"/>
    </location>
</feature>
<dbReference type="InterPro" id="IPR012944">
    <property type="entry name" value="SusD_RagB_dom"/>
</dbReference>
<dbReference type="GO" id="GO:0009279">
    <property type="term" value="C:cell outer membrane"/>
    <property type="evidence" value="ECO:0007669"/>
    <property type="project" value="UniProtKB-SubCell"/>
</dbReference>
<keyword evidence="3 6" id="KW-0732">Signal</keyword>
<comment type="subcellular location">
    <subcellularLocation>
        <location evidence="1">Cell outer membrane</location>
    </subcellularLocation>
</comment>
<keyword evidence="5" id="KW-0998">Cell outer membrane</keyword>
<sequence length="619" mass="68508">MKKIYTIAIAALLATGVTSCENALDTQNYTEANTSNFPASANDLNKELAALYGVMNQISQTANETPWLVNHIMADEGNGGGSASSTKIHAIGHLMYNQEDMFDNLWKRIYVGIARANAIIYGVDAFDWTGQEKERDQMVGEAYFMRGLFYLWGAQFWGDIPAYWAAGAPDPCPQQDAETVIYPHILADFVSAANLMNHGMTTMGDGHATKAAAEGMLARAYMFYEGFYKKAGELASASLADVVFNFEQEGAGTSLSKAQVISYVEDAINNGGYSLVEDYRLLWQYTNKYTIQDYDYVKDLAEAGKVWAGNGNCEEMFQVQYMNSGGWSGNIQMGFTNQVSLYTGLRNGNDSEGNENGKENTMPFGQGWGQGLVNTTLWDDWSDDDPRKKATILNAPEECKKFAFVTNCSEDAGLYNKKWMPITCSKSHWNDVNSVYTWWGVLRSESSTAANNNKNSFQGDHFADMVLLRLADVMLMHSELTGTATQMNKVRARVGLPATTYSWKNIKDERRWELACEGIRYNDLRRWSGKNGGVNCEAAAALQRQDGSRVNYKGHWTVMHHGQAVGGSSWAQRYADTDGFVMIPPAQIAITNDETVLKQNPGWGAGAHGANMTGTPIYD</sequence>
<dbReference type="Proteomes" id="UP000236735">
    <property type="component" value="Unassembled WGS sequence"/>
</dbReference>
<name>A0A1H5WTN2_XYLRU</name>
<evidence type="ECO:0000313" key="10">
    <source>
        <dbReference type="Proteomes" id="UP000236735"/>
    </source>
</evidence>
<evidence type="ECO:0000313" key="9">
    <source>
        <dbReference type="EMBL" id="SEG02683.1"/>
    </source>
</evidence>
<gene>
    <name evidence="9" type="ORF">SAMN05216354_2483</name>
</gene>
<keyword evidence="4" id="KW-0472">Membrane</keyword>
<feature type="domain" description="SusD-like N-terminal" evidence="8">
    <location>
        <begin position="24"/>
        <end position="222"/>
    </location>
</feature>
<evidence type="ECO:0000259" key="8">
    <source>
        <dbReference type="Pfam" id="PF14322"/>
    </source>
</evidence>